<accession>A0ABQ8TG70</accession>
<name>A0ABQ8TG70_PERAM</name>
<evidence type="ECO:0000313" key="3">
    <source>
        <dbReference type="Proteomes" id="UP001148838"/>
    </source>
</evidence>
<evidence type="ECO:0000256" key="1">
    <source>
        <dbReference type="SAM" id="MobiDB-lite"/>
    </source>
</evidence>
<evidence type="ECO:0000313" key="2">
    <source>
        <dbReference type="EMBL" id="KAJ4444922.1"/>
    </source>
</evidence>
<feature type="region of interest" description="Disordered" evidence="1">
    <location>
        <begin position="302"/>
        <end position="327"/>
    </location>
</feature>
<sequence>MYLVWVSFDCLHDQLQAVTVWAAVSSHGINGPYFMDVETYANVYRQQVIELFQEDLITFCELNNIDLGQKVFQQDGATAHTGHGNLTLLQELFPGRLISRESDFPYPARCPYLSLRDAFLWRILEEQCFIPVPHTLDALCENIERVMHNLTREQHDAMLTRMLLYDLNIIKSYKRLNEPEDARNRSAADIDLRKLPVFIRKLILIIDQELAKAIKEAHLAAYTSINWGLFKTLSDPTSRKEQNEETTAAEMETELADFGEVDLPVKSAHKDVPMSAEHASNVTQLLLKFGLRENLGKDLNQVTYPDRDSNPGHLVSRPDALAITPQV</sequence>
<dbReference type="Proteomes" id="UP001148838">
    <property type="component" value="Unassembled WGS sequence"/>
</dbReference>
<dbReference type="EMBL" id="JAJSOF020000011">
    <property type="protein sequence ID" value="KAJ4444922.1"/>
    <property type="molecule type" value="Genomic_DNA"/>
</dbReference>
<dbReference type="PANTHER" id="PTHR47326:SF1">
    <property type="entry name" value="HTH PSQ-TYPE DOMAIN-CONTAINING PROTEIN"/>
    <property type="match status" value="1"/>
</dbReference>
<reference evidence="2 3" key="1">
    <citation type="journal article" date="2022" name="Allergy">
        <title>Genome assembly and annotation of Periplaneta americana reveal a comprehensive cockroach allergen profile.</title>
        <authorList>
            <person name="Wang L."/>
            <person name="Xiong Q."/>
            <person name="Saelim N."/>
            <person name="Wang L."/>
            <person name="Nong W."/>
            <person name="Wan A.T."/>
            <person name="Shi M."/>
            <person name="Liu X."/>
            <person name="Cao Q."/>
            <person name="Hui J.H.L."/>
            <person name="Sookrung N."/>
            <person name="Leung T.F."/>
            <person name="Tungtrongchitr A."/>
            <person name="Tsui S.K.W."/>
        </authorList>
    </citation>
    <scope>NUCLEOTIDE SEQUENCE [LARGE SCALE GENOMIC DNA]</scope>
    <source>
        <strain evidence="2">PWHHKU_190912</strain>
    </source>
</reference>
<protein>
    <submittedName>
        <fullName evidence="2">Uncharacterized protein</fullName>
    </submittedName>
</protein>
<organism evidence="2 3">
    <name type="scientific">Periplaneta americana</name>
    <name type="common">American cockroach</name>
    <name type="synonym">Blatta americana</name>
    <dbReference type="NCBI Taxonomy" id="6978"/>
    <lineage>
        <taxon>Eukaryota</taxon>
        <taxon>Metazoa</taxon>
        <taxon>Ecdysozoa</taxon>
        <taxon>Arthropoda</taxon>
        <taxon>Hexapoda</taxon>
        <taxon>Insecta</taxon>
        <taxon>Pterygota</taxon>
        <taxon>Neoptera</taxon>
        <taxon>Polyneoptera</taxon>
        <taxon>Dictyoptera</taxon>
        <taxon>Blattodea</taxon>
        <taxon>Blattoidea</taxon>
        <taxon>Blattidae</taxon>
        <taxon>Blattinae</taxon>
        <taxon>Periplaneta</taxon>
    </lineage>
</organism>
<dbReference type="Gene3D" id="3.30.420.10">
    <property type="entry name" value="Ribonuclease H-like superfamily/Ribonuclease H"/>
    <property type="match status" value="1"/>
</dbReference>
<dbReference type="PANTHER" id="PTHR47326">
    <property type="entry name" value="TRANSPOSABLE ELEMENT TC3 TRANSPOSASE-LIKE PROTEIN"/>
    <property type="match status" value="1"/>
</dbReference>
<comment type="caution">
    <text evidence="2">The sequence shown here is derived from an EMBL/GenBank/DDBJ whole genome shotgun (WGS) entry which is preliminary data.</text>
</comment>
<keyword evidence="3" id="KW-1185">Reference proteome</keyword>
<dbReference type="InterPro" id="IPR036397">
    <property type="entry name" value="RNaseH_sf"/>
</dbReference>
<gene>
    <name evidence="2" type="ORF">ANN_06721</name>
</gene>
<proteinExistence type="predicted"/>